<accession>M8E561</accession>
<keyword evidence="2 3" id="KW-0802">TPR repeat</keyword>
<dbReference type="PANTHER" id="PTHR44809">
    <property type="match status" value="1"/>
</dbReference>
<dbReference type="Gene3D" id="1.25.40.10">
    <property type="entry name" value="Tetratricopeptide repeat domain"/>
    <property type="match status" value="2"/>
</dbReference>
<evidence type="ECO:0000256" key="2">
    <source>
        <dbReference type="ARBA" id="ARBA00022803"/>
    </source>
</evidence>
<dbReference type="Proteomes" id="UP000012081">
    <property type="component" value="Unassembled WGS sequence"/>
</dbReference>
<gene>
    <name evidence="5" type="ORF">I532_02490</name>
</gene>
<keyword evidence="1" id="KW-0677">Repeat</keyword>
<organism evidence="5 6">
    <name type="scientific">Brevibacillus borstelensis AK1</name>
    <dbReference type="NCBI Taxonomy" id="1300222"/>
    <lineage>
        <taxon>Bacteria</taxon>
        <taxon>Bacillati</taxon>
        <taxon>Bacillota</taxon>
        <taxon>Bacilli</taxon>
        <taxon>Bacillales</taxon>
        <taxon>Paenibacillaceae</taxon>
        <taxon>Brevibacillus</taxon>
    </lineage>
</organism>
<keyword evidence="4" id="KW-0812">Transmembrane</keyword>
<dbReference type="Pfam" id="PF13432">
    <property type="entry name" value="TPR_16"/>
    <property type="match status" value="1"/>
</dbReference>
<dbReference type="PATRIC" id="fig|1300222.3.peg.520"/>
<dbReference type="PROSITE" id="PS50005">
    <property type="entry name" value="TPR"/>
    <property type="match status" value="1"/>
</dbReference>
<feature type="transmembrane region" description="Helical" evidence="4">
    <location>
        <begin position="242"/>
        <end position="258"/>
    </location>
</feature>
<dbReference type="InterPro" id="IPR019734">
    <property type="entry name" value="TPR_rpt"/>
</dbReference>
<keyword evidence="4" id="KW-0472">Membrane</keyword>
<protein>
    <submittedName>
        <fullName evidence="5">Uncharacterized protein</fullName>
    </submittedName>
</protein>
<keyword evidence="6" id="KW-1185">Reference proteome</keyword>
<dbReference type="PANTHER" id="PTHR44809:SF1">
    <property type="entry name" value="PROTEIN O-MANNOSYL-TRANSFERASE TMTC1"/>
    <property type="match status" value="1"/>
</dbReference>
<evidence type="ECO:0000256" key="3">
    <source>
        <dbReference type="PROSITE-ProRule" id="PRU00339"/>
    </source>
</evidence>
<reference evidence="5 6" key="1">
    <citation type="submission" date="2013-03" db="EMBL/GenBank/DDBJ databases">
        <title>Assembly of a new bacterial strain Brevibacillus borstelensis AK1.</title>
        <authorList>
            <person name="Rajan I."/>
            <person name="PoliReddy D."/>
            <person name="Sugumar T."/>
            <person name="Rathinam K."/>
            <person name="Alqarawi S."/>
            <person name="Khalil A.B."/>
            <person name="Sivakumar N."/>
        </authorList>
    </citation>
    <scope>NUCLEOTIDE SEQUENCE [LARGE SCALE GENOMIC DNA]</scope>
    <source>
        <strain evidence="5 6">AK1</strain>
    </source>
</reference>
<name>M8E561_9BACL</name>
<dbReference type="RefSeq" id="WP_003386186.1">
    <property type="nucleotide sequence ID" value="NZ_APBN01000001.1"/>
</dbReference>
<dbReference type="AlphaFoldDB" id="M8E561"/>
<dbReference type="InterPro" id="IPR052943">
    <property type="entry name" value="TMTC_O-mannosyl-trnsfr"/>
</dbReference>
<dbReference type="STRING" id="1300222.I532_02490"/>
<keyword evidence="4" id="KW-1133">Transmembrane helix</keyword>
<comment type="caution">
    <text evidence="5">The sequence shown here is derived from an EMBL/GenBank/DDBJ whole genome shotgun (WGS) entry which is preliminary data.</text>
</comment>
<dbReference type="Pfam" id="PF13176">
    <property type="entry name" value="TPR_7"/>
    <property type="match status" value="1"/>
</dbReference>
<dbReference type="OrthoDB" id="2465982at2"/>
<dbReference type="InterPro" id="IPR011990">
    <property type="entry name" value="TPR-like_helical_dom_sf"/>
</dbReference>
<dbReference type="InterPro" id="IPR013105">
    <property type="entry name" value="TPR_2"/>
</dbReference>
<evidence type="ECO:0000256" key="1">
    <source>
        <dbReference type="ARBA" id="ARBA00022737"/>
    </source>
</evidence>
<evidence type="ECO:0000256" key="4">
    <source>
        <dbReference type="SAM" id="Phobius"/>
    </source>
</evidence>
<sequence>MSLIRDDNNVAWQEAMHLYHMGRYEQAKEKFMPFLATSQEDGQLLFFVAYCSFKLDQLDEAETFAREALRVGYFGEEVYSLLGIICKAKGAYAEAEEFFLAGLAKNPQDGDLLAQYGYLMLVTGYEEKAKLLMAEAMRVDPESEVVLHYHYHFLRAYDEVEAQQETIRKYNEIAGSDVDKLLKMGLAALDRGNYREARECYRQAYLLDPGNEPLLYAIEEIDEIIHPVFFPNRLMQKTGGPVVWWICFIGAVFLFGKLDWEGAAGVLAMVYVPFCIYTWISPFIYRAVRKWGRYR</sequence>
<evidence type="ECO:0000313" key="6">
    <source>
        <dbReference type="Proteomes" id="UP000012081"/>
    </source>
</evidence>
<dbReference type="SUPFAM" id="SSF48452">
    <property type="entry name" value="TPR-like"/>
    <property type="match status" value="1"/>
</dbReference>
<feature type="transmembrane region" description="Helical" evidence="4">
    <location>
        <begin position="264"/>
        <end position="285"/>
    </location>
</feature>
<feature type="repeat" description="TPR" evidence="3">
    <location>
        <begin position="178"/>
        <end position="211"/>
    </location>
</feature>
<dbReference type="SMART" id="SM00028">
    <property type="entry name" value="TPR"/>
    <property type="match status" value="3"/>
</dbReference>
<dbReference type="Pfam" id="PF07719">
    <property type="entry name" value="TPR_2"/>
    <property type="match status" value="1"/>
</dbReference>
<evidence type="ECO:0000313" key="5">
    <source>
        <dbReference type="EMBL" id="EMT54436.1"/>
    </source>
</evidence>
<proteinExistence type="predicted"/>
<dbReference type="EMBL" id="APBN01000001">
    <property type="protein sequence ID" value="EMT54436.1"/>
    <property type="molecule type" value="Genomic_DNA"/>
</dbReference>